<evidence type="ECO:0000256" key="1">
    <source>
        <dbReference type="SAM" id="SignalP"/>
    </source>
</evidence>
<dbReference type="KEGG" id="woc:BA177_14960"/>
<gene>
    <name evidence="2" type="ORF">BA177_14960</name>
</gene>
<name>A0A193LII3_9GAMM</name>
<accession>A0A193LII3</accession>
<dbReference type="RefSeq" id="WP_068617499.1">
    <property type="nucleotide sequence ID" value="NZ_CP016268.1"/>
</dbReference>
<feature type="chain" id="PRO_5008260310" evidence="1">
    <location>
        <begin position="30"/>
        <end position="478"/>
    </location>
</feature>
<dbReference type="EMBL" id="CP016268">
    <property type="protein sequence ID" value="ANO52312.1"/>
    <property type="molecule type" value="Genomic_DNA"/>
</dbReference>
<dbReference type="AlphaFoldDB" id="A0A193LII3"/>
<feature type="signal peptide" evidence="1">
    <location>
        <begin position="1"/>
        <end position="29"/>
    </location>
</feature>
<dbReference type="SUPFAM" id="SSF50998">
    <property type="entry name" value="Quinoprotein alcohol dehydrogenase-like"/>
    <property type="match status" value="1"/>
</dbReference>
<dbReference type="Proteomes" id="UP000092695">
    <property type="component" value="Chromosome"/>
</dbReference>
<reference evidence="2 3" key="1">
    <citation type="submission" date="2016-06" db="EMBL/GenBank/DDBJ databases">
        <title>Complete genome sequence of a deep-branching marine Gamma Proteobacterium Woeseia oceani type strain XK5.</title>
        <authorList>
            <person name="Mu D."/>
            <person name="Du Z."/>
        </authorList>
    </citation>
    <scope>NUCLEOTIDE SEQUENCE [LARGE SCALE GENOMIC DNA]</scope>
    <source>
        <strain evidence="2 3">XK5</strain>
    </source>
</reference>
<evidence type="ECO:0000313" key="3">
    <source>
        <dbReference type="Proteomes" id="UP000092695"/>
    </source>
</evidence>
<organism evidence="2 3">
    <name type="scientific">Woeseia oceani</name>
    <dbReference type="NCBI Taxonomy" id="1548547"/>
    <lineage>
        <taxon>Bacteria</taxon>
        <taxon>Pseudomonadati</taxon>
        <taxon>Pseudomonadota</taxon>
        <taxon>Gammaproteobacteria</taxon>
        <taxon>Woeseiales</taxon>
        <taxon>Woeseiaceae</taxon>
        <taxon>Woeseia</taxon>
    </lineage>
</organism>
<keyword evidence="3" id="KW-1185">Reference proteome</keyword>
<sequence length="478" mass="51839">MNVPGSLKSHSLISCWALLLLLPPLSATAATITNTDRNLNIRVDDAREYDGGTRLLYHTMPDITQAHVSEKCATNFYTVDLKPGLTNVQPQALAENYCAHIGFSGTITDSGDVVIVANDRVETWRPGTGNIGIWELSAGEWEAGYGRTVNSDNIIYDVSHSGELLVWRMLSRKRNDTTSPSGTVVRFAANGEPLWKKELHTPGVLLSVTRLWASADGGALLLVAASPLKGGQLADVEPPAGSVVGQQDRLYRLDATGTIVGQIALTTYKMPDPSKPMEMPDLSTIGSNPDAFKAILERQQSMSQIENVDQIAARTSADGRVHVLFRRGSSNKAREGTAYLASQSDGTFSEEFSLQAALDDQALRTWVDFDYKDGNVLLYGVVGTRANRLPQGYISHIDSRTGNVQTQLVPLSPMGLQEARNARDEQVQNLEHNPSQDAVMLGSLNGNPLLISLTRMAKRPSLQVDEGTAALPAYNPSQ</sequence>
<keyword evidence="1" id="KW-0732">Signal</keyword>
<dbReference type="InterPro" id="IPR011047">
    <property type="entry name" value="Quinoprotein_ADH-like_sf"/>
</dbReference>
<evidence type="ECO:0000313" key="2">
    <source>
        <dbReference type="EMBL" id="ANO52312.1"/>
    </source>
</evidence>
<proteinExistence type="predicted"/>
<protein>
    <submittedName>
        <fullName evidence="2">Uncharacterized protein</fullName>
    </submittedName>
</protein>